<organism evidence="1">
    <name type="scientific">marine sediment metagenome</name>
    <dbReference type="NCBI Taxonomy" id="412755"/>
    <lineage>
        <taxon>unclassified sequences</taxon>
        <taxon>metagenomes</taxon>
        <taxon>ecological metagenomes</taxon>
    </lineage>
</organism>
<evidence type="ECO:0000313" key="1">
    <source>
        <dbReference type="EMBL" id="GAH07630.1"/>
    </source>
</evidence>
<comment type="caution">
    <text evidence="1">The sequence shown here is derived from an EMBL/GenBank/DDBJ whole genome shotgun (WGS) entry which is preliminary data.</text>
</comment>
<dbReference type="EMBL" id="BART01033462">
    <property type="protein sequence ID" value="GAH07630.1"/>
    <property type="molecule type" value="Genomic_DNA"/>
</dbReference>
<dbReference type="AlphaFoldDB" id="X1DH60"/>
<protein>
    <submittedName>
        <fullName evidence="1">Uncharacterized protein</fullName>
    </submittedName>
</protein>
<sequence>MSKNPTAFQNKRELISFAQRFTKERIEIFRKDISICLKADAKGRHAYMPALMTCISLLELFSGLYAGKLKYIRLIGILDYSKKFMDSNIYSTDRLSVLYEVFRHKIAHITQPYGVFDTHSVNADHPLQNYPQKFITWKVNATNRHPPIDIVSEKGALTKSPPWPVNFSHRCTVSVYRLKVDLPKSMQGNG</sequence>
<accession>X1DH60</accession>
<name>X1DH60_9ZZZZ</name>
<gene>
    <name evidence="1" type="ORF">S01H4_57494</name>
</gene>
<reference evidence="1" key="1">
    <citation type="journal article" date="2014" name="Front. Microbiol.">
        <title>High frequency of phylogenetically diverse reductive dehalogenase-homologous genes in deep subseafloor sedimentary metagenomes.</title>
        <authorList>
            <person name="Kawai M."/>
            <person name="Futagami T."/>
            <person name="Toyoda A."/>
            <person name="Takaki Y."/>
            <person name="Nishi S."/>
            <person name="Hori S."/>
            <person name="Arai W."/>
            <person name="Tsubouchi T."/>
            <person name="Morono Y."/>
            <person name="Uchiyama I."/>
            <person name="Ito T."/>
            <person name="Fujiyama A."/>
            <person name="Inagaki F."/>
            <person name="Takami H."/>
        </authorList>
    </citation>
    <scope>NUCLEOTIDE SEQUENCE</scope>
    <source>
        <strain evidence="1">Expedition CK06-06</strain>
    </source>
</reference>
<proteinExistence type="predicted"/>